<feature type="signal peptide" evidence="2">
    <location>
        <begin position="1"/>
        <end position="27"/>
    </location>
</feature>
<reference evidence="3 4" key="1">
    <citation type="submission" date="2023-07" db="EMBL/GenBank/DDBJ databases">
        <title>Genomic Encyclopedia of Type Strains, Phase IV (KMG-IV): sequencing the most valuable type-strain genomes for metagenomic binning, comparative biology and taxonomic classification.</title>
        <authorList>
            <person name="Goeker M."/>
        </authorList>
    </citation>
    <scope>NUCLEOTIDE SEQUENCE [LARGE SCALE GENOMIC DNA]</scope>
    <source>
        <strain evidence="3 4">B1-1</strain>
    </source>
</reference>
<organism evidence="3 4">
    <name type="scientific">Kaistia geumhonensis</name>
    <dbReference type="NCBI Taxonomy" id="410839"/>
    <lineage>
        <taxon>Bacteria</taxon>
        <taxon>Pseudomonadati</taxon>
        <taxon>Pseudomonadota</taxon>
        <taxon>Alphaproteobacteria</taxon>
        <taxon>Hyphomicrobiales</taxon>
        <taxon>Kaistiaceae</taxon>
        <taxon>Kaistia</taxon>
    </lineage>
</organism>
<dbReference type="InterPro" id="IPR019207">
    <property type="entry name" value="DUF2092"/>
</dbReference>
<dbReference type="Gene3D" id="2.50.20.10">
    <property type="entry name" value="Lipoprotein localisation LolA/LolB/LppX"/>
    <property type="match status" value="1"/>
</dbReference>
<dbReference type="SUPFAM" id="SSF89392">
    <property type="entry name" value="Prokaryotic lipoproteins and lipoprotein localization factors"/>
    <property type="match status" value="1"/>
</dbReference>
<proteinExistence type="predicted"/>
<dbReference type="Pfam" id="PF09865">
    <property type="entry name" value="DUF2092"/>
    <property type="match status" value="1"/>
</dbReference>
<evidence type="ECO:0000256" key="2">
    <source>
        <dbReference type="SAM" id="SignalP"/>
    </source>
</evidence>
<dbReference type="EMBL" id="JAUSWJ010000001">
    <property type="protein sequence ID" value="MDQ0515545.1"/>
    <property type="molecule type" value="Genomic_DNA"/>
</dbReference>
<keyword evidence="4" id="KW-1185">Reference proteome</keyword>
<evidence type="ECO:0000313" key="4">
    <source>
        <dbReference type="Proteomes" id="UP001223743"/>
    </source>
</evidence>
<dbReference type="RefSeq" id="WP_266280863.1">
    <property type="nucleotide sequence ID" value="NZ_JAPKNF010000001.1"/>
</dbReference>
<name>A0ABU0M3L6_9HYPH</name>
<comment type="caution">
    <text evidence="3">The sequence shown here is derived from an EMBL/GenBank/DDBJ whole genome shotgun (WGS) entry which is preliminary data.</text>
</comment>
<evidence type="ECO:0000256" key="1">
    <source>
        <dbReference type="ARBA" id="ARBA00022729"/>
    </source>
</evidence>
<keyword evidence="1 2" id="KW-0732">Signal</keyword>
<accession>A0ABU0M3L6</accession>
<dbReference type="InterPro" id="IPR029046">
    <property type="entry name" value="LolA/LolB/LppX"/>
</dbReference>
<sequence>MMKKTFWCAAVISGFLGLAPFAAPALAADEAPKPIVEQSALTLLKKMSDTLASAQVIQLGAIDFREVPTSQGQMITQITTSEVIAERPNKFRADAVVNGADTTFVYDGKTFTAFDHAKNLYVTAPFAAGQIEEFFKKLAEERGIEFSIADFLSPDPYAVLTKNLVNAYDAGPTTIDGQNANHLVFSAPGLEWQLWLDAGNNLPIFFAVTYTDAPREPRFMVNFRGWNLKATPPPEAFAFVPPAGASSIDFLPVGQN</sequence>
<protein>
    <recommendedName>
        <fullName evidence="5">DUF2092 domain-containing protein</fullName>
    </recommendedName>
</protein>
<gene>
    <name evidence="3" type="ORF">QO015_001158</name>
</gene>
<feature type="chain" id="PRO_5046197650" description="DUF2092 domain-containing protein" evidence="2">
    <location>
        <begin position="28"/>
        <end position="256"/>
    </location>
</feature>
<dbReference type="Proteomes" id="UP001223743">
    <property type="component" value="Unassembled WGS sequence"/>
</dbReference>
<evidence type="ECO:0008006" key="5">
    <source>
        <dbReference type="Google" id="ProtNLM"/>
    </source>
</evidence>
<evidence type="ECO:0000313" key="3">
    <source>
        <dbReference type="EMBL" id="MDQ0515545.1"/>
    </source>
</evidence>